<organism evidence="1 2">
    <name type="scientific">Linnemannia elongata AG-77</name>
    <dbReference type="NCBI Taxonomy" id="1314771"/>
    <lineage>
        <taxon>Eukaryota</taxon>
        <taxon>Fungi</taxon>
        <taxon>Fungi incertae sedis</taxon>
        <taxon>Mucoromycota</taxon>
        <taxon>Mortierellomycotina</taxon>
        <taxon>Mortierellomycetes</taxon>
        <taxon>Mortierellales</taxon>
        <taxon>Mortierellaceae</taxon>
        <taxon>Linnemannia</taxon>
    </lineage>
</organism>
<sequence>MSNSREHGHQNNTVITYPSEVVKFQVIRPDPEPELEGLERVSIDTDDNNFHKSFQSDMSCSSIDSSKISNL</sequence>
<evidence type="ECO:0000313" key="2">
    <source>
        <dbReference type="Proteomes" id="UP000078512"/>
    </source>
</evidence>
<name>A0A197JKW2_9FUNG</name>
<dbReference type="AlphaFoldDB" id="A0A197JKW2"/>
<proteinExistence type="predicted"/>
<evidence type="ECO:0000313" key="1">
    <source>
        <dbReference type="EMBL" id="OAQ25014.1"/>
    </source>
</evidence>
<protein>
    <submittedName>
        <fullName evidence="1">Uncharacterized protein</fullName>
    </submittedName>
</protein>
<reference evidence="1 2" key="1">
    <citation type="submission" date="2016-05" db="EMBL/GenBank/DDBJ databases">
        <title>Genome sequencing reveals origins of a unique bacterial endosymbiosis in the earliest lineages of terrestrial Fungi.</title>
        <authorList>
            <consortium name="DOE Joint Genome Institute"/>
            <person name="Uehling J."/>
            <person name="Gryganskyi A."/>
            <person name="Hameed K."/>
            <person name="Tschaplinski T."/>
            <person name="Misztal P."/>
            <person name="Wu S."/>
            <person name="Desiro A."/>
            <person name="Vande Pol N."/>
            <person name="Du Z.-Y."/>
            <person name="Zienkiewicz A."/>
            <person name="Zienkiewicz K."/>
            <person name="Morin E."/>
            <person name="Tisserant E."/>
            <person name="Splivallo R."/>
            <person name="Hainaut M."/>
            <person name="Henrissat B."/>
            <person name="Ohm R."/>
            <person name="Kuo A."/>
            <person name="Yan J."/>
            <person name="Lipzen A."/>
            <person name="Nolan M."/>
            <person name="Labutti K."/>
            <person name="Barry K."/>
            <person name="Goldstein A."/>
            <person name="Labbe J."/>
            <person name="Schadt C."/>
            <person name="Tuskan G."/>
            <person name="Grigoriev I."/>
            <person name="Martin F."/>
            <person name="Vilgalys R."/>
            <person name="Bonito G."/>
        </authorList>
    </citation>
    <scope>NUCLEOTIDE SEQUENCE [LARGE SCALE GENOMIC DNA]</scope>
    <source>
        <strain evidence="1 2">AG-77</strain>
    </source>
</reference>
<accession>A0A197JKW2</accession>
<keyword evidence="2" id="KW-1185">Reference proteome</keyword>
<dbReference type="EMBL" id="KV442084">
    <property type="protein sequence ID" value="OAQ25014.1"/>
    <property type="molecule type" value="Genomic_DNA"/>
</dbReference>
<dbReference type="Proteomes" id="UP000078512">
    <property type="component" value="Unassembled WGS sequence"/>
</dbReference>
<gene>
    <name evidence="1" type="ORF">K457DRAFT_23592</name>
</gene>
<dbReference type="OrthoDB" id="2400963at2759"/>